<name>B4W2S8_9CYAN</name>
<accession>B4W2S8</accession>
<keyword evidence="2" id="KW-1185">Reference proteome</keyword>
<gene>
    <name evidence="1" type="ORF">MC7420_60</name>
</gene>
<protein>
    <submittedName>
        <fullName evidence="1">Uncharacterized protein</fullName>
    </submittedName>
</protein>
<dbReference type="EMBL" id="DS989872">
    <property type="protein sequence ID" value="EDX71494.1"/>
    <property type="molecule type" value="Genomic_DNA"/>
</dbReference>
<dbReference type="Proteomes" id="UP000003835">
    <property type="component" value="Unassembled WGS sequence"/>
</dbReference>
<reference evidence="1 2" key="1">
    <citation type="submission" date="2008-07" db="EMBL/GenBank/DDBJ databases">
        <authorList>
            <person name="Tandeau de Marsac N."/>
            <person name="Ferriera S."/>
            <person name="Johnson J."/>
            <person name="Kravitz S."/>
            <person name="Beeson K."/>
            <person name="Sutton G."/>
            <person name="Rogers Y.-H."/>
            <person name="Friedman R."/>
            <person name="Frazier M."/>
            <person name="Venter J.C."/>
        </authorList>
    </citation>
    <scope>NUCLEOTIDE SEQUENCE [LARGE SCALE GENOMIC DNA]</scope>
    <source>
        <strain evidence="1 2">PCC 7420</strain>
    </source>
</reference>
<evidence type="ECO:0000313" key="1">
    <source>
        <dbReference type="EMBL" id="EDX71494.1"/>
    </source>
</evidence>
<evidence type="ECO:0000313" key="2">
    <source>
        <dbReference type="Proteomes" id="UP000003835"/>
    </source>
</evidence>
<proteinExistence type="predicted"/>
<sequence>MLPSLHIKKIELTQFEDANSIDSGKVDIAHPTVLNEQISGLISNLIRTFLIFFNPLMTFIKYLHITL</sequence>
<dbReference type="HOGENOM" id="CLU_2805047_0_0_3"/>
<dbReference type="AlphaFoldDB" id="B4W2S8"/>
<organism evidence="1 2">
    <name type="scientific">Coleofasciculus chthonoplastes PCC 7420</name>
    <dbReference type="NCBI Taxonomy" id="118168"/>
    <lineage>
        <taxon>Bacteria</taxon>
        <taxon>Bacillati</taxon>
        <taxon>Cyanobacteriota</taxon>
        <taxon>Cyanophyceae</taxon>
        <taxon>Coleofasciculales</taxon>
        <taxon>Coleofasciculaceae</taxon>
        <taxon>Coleofasciculus</taxon>
    </lineage>
</organism>